<evidence type="ECO:0000313" key="1">
    <source>
        <dbReference type="EMBL" id="PBK80707.1"/>
    </source>
</evidence>
<keyword evidence="2" id="KW-1185">Reference proteome</keyword>
<reference evidence="2" key="1">
    <citation type="journal article" date="2017" name="Nat. Ecol. Evol.">
        <title>Genome expansion and lineage-specific genetic innovations in the forest pathogenic fungi Armillaria.</title>
        <authorList>
            <person name="Sipos G."/>
            <person name="Prasanna A.N."/>
            <person name="Walter M.C."/>
            <person name="O'Connor E."/>
            <person name="Balint B."/>
            <person name="Krizsan K."/>
            <person name="Kiss B."/>
            <person name="Hess J."/>
            <person name="Varga T."/>
            <person name="Slot J."/>
            <person name="Riley R."/>
            <person name="Boka B."/>
            <person name="Rigling D."/>
            <person name="Barry K."/>
            <person name="Lee J."/>
            <person name="Mihaltcheva S."/>
            <person name="LaButti K."/>
            <person name="Lipzen A."/>
            <person name="Waldron R."/>
            <person name="Moloney N.M."/>
            <person name="Sperisen C."/>
            <person name="Kredics L."/>
            <person name="Vagvoelgyi C."/>
            <person name="Patrignani A."/>
            <person name="Fitzpatrick D."/>
            <person name="Nagy I."/>
            <person name="Doyle S."/>
            <person name="Anderson J.B."/>
            <person name="Grigoriev I.V."/>
            <person name="Gueldener U."/>
            <person name="Muensterkoetter M."/>
            <person name="Nagy L.G."/>
        </authorList>
    </citation>
    <scope>NUCLEOTIDE SEQUENCE [LARGE SCALE GENOMIC DNA]</scope>
    <source>
        <strain evidence="2">Ar21-2</strain>
    </source>
</reference>
<name>A0A2H3CVC2_ARMGA</name>
<dbReference type="InParanoid" id="A0A2H3CVC2"/>
<dbReference type="Proteomes" id="UP000217790">
    <property type="component" value="Unassembled WGS sequence"/>
</dbReference>
<organism evidence="1 2">
    <name type="scientific">Armillaria gallica</name>
    <name type="common">Bulbous honey fungus</name>
    <name type="synonym">Armillaria bulbosa</name>
    <dbReference type="NCBI Taxonomy" id="47427"/>
    <lineage>
        <taxon>Eukaryota</taxon>
        <taxon>Fungi</taxon>
        <taxon>Dikarya</taxon>
        <taxon>Basidiomycota</taxon>
        <taxon>Agaricomycotina</taxon>
        <taxon>Agaricomycetes</taxon>
        <taxon>Agaricomycetidae</taxon>
        <taxon>Agaricales</taxon>
        <taxon>Marasmiineae</taxon>
        <taxon>Physalacriaceae</taxon>
        <taxon>Armillaria</taxon>
    </lineage>
</organism>
<proteinExistence type="predicted"/>
<gene>
    <name evidence="1" type="ORF">ARMGADRAFT_1039861</name>
</gene>
<evidence type="ECO:0000313" key="2">
    <source>
        <dbReference type="Proteomes" id="UP000217790"/>
    </source>
</evidence>
<dbReference type="STRING" id="47427.A0A2H3CVC2"/>
<sequence length="177" mass="19833">MNSTEKVVMFIKELERCSQDLYPTYLRDSKESSEPNTTAATTWGIMLIQLAEMSSTVLCTTFPGVAHQISSTTTFASTQIKATQGKYQKTTATHMGGVMENFPDYAKVQGILIRCTSWTQDSASINEQASVQKKELSLLNLHCLSWFEKPWDLGPRIYTLTSHKRVHVLTGCEKQTA</sequence>
<protein>
    <submittedName>
        <fullName evidence="1">Uncharacterized protein</fullName>
    </submittedName>
</protein>
<accession>A0A2H3CVC2</accession>
<dbReference type="AlphaFoldDB" id="A0A2H3CVC2"/>
<dbReference type="EMBL" id="KZ293741">
    <property type="protein sequence ID" value="PBK80707.1"/>
    <property type="molecule type" value="Genomic_DNA"/>
</dbReference>